<proteinExistence type="predicted"/>
<evidence type="ECO:0000313" key="2">
    <source>
        <dbReference type="EMBL" id="RUO36859.1"/>
    </source>
</evidence>
<dbReference type="Proteomes" id="UP000286934">
    <property type="component" value="Unassembled WGS sequence"/>
</dbReference>
<sequence>MNVFKRKVNLSILAQTALVMGALCISLPAFSLEREESEKPKAENTENAAVSAPMAPVSSVFYLDCSHLVFDNFFEQELTRAERVTLLNANIEANVGNYEACRAAANESAQERMVNAGSVGLIDGGDGAELASEIPEDLELDSTEDTAPPASASRNHSGATGKGGTSTVCDAIKQGLAGAKTESEKAHFEKLKNDYGCQ</sequence>
<evidence type="ECO:0000313" key="3">
    <source>
        <dbReference type="Proteomes" id="UP000286934"/>
    </source>
</evidence>
<comment type="caution">
    <text evidence="2">The sequence shown here is derived from an EMBL/GenBank/DDBJ whole genome shotgun (WGS) entry which is preliminary data.</text>
</comment>
<dbReference type="RefSeq" id="WP_126807675.1">
    <property type="nucleotide sequence ID" value="NZ_PIPP01000003.1"/>
</dbReference>
<dbReference type="OrthoDB" id="6336739at2"/>
<evidence type="ECO:0000256" key="1">
    <source>
        <dbReference type="SAM" id="MobiDB-lite"/>
    </source>
</evidence>
<gene>
    <name evidence="2" type="ORF">CWE13_08405</name>
</gene>
<name>A0A432WSW2_9GAMM</name>
<reference evidence="3" key="1">
    <citation type="journal article" date="2018" name="Front. Microbiol.">
        <title>Genome-Based Analysis Reveals the Taxonomy and Diversity of the Family Idiomarinaceae.</title>
        <authorList>
            <person name="Liu Y."/>
            <person name="Lai Q."/>
            <person name="Shao Z."/>
        </authorList>
    </citation>
    <scope>NUCLEOTIDE SEQUENCE [LARGE SCALE GENOMIC DNA]</scope>
    <source>
        <strain evidence="3">AIS</strain>
    </source>
</reference>
<organism evidence="2 3">
    <name type="scientific">Aliidiomarina shirensis</name>
    <dbReference type="NCBI Taxonomy" id="1048642"/>
    <lineage>
        <taxon>Bacteria</taxon>
        <taxon>Pseudomonadati</taxon>
        <taxon>Pseudomonadota</taxon>
        <taxon>Gammaproteobacteria</taxon>
        <taxon>Alteromonadales</taxon>
        <taxon>Idiomarinaceae</taxon>
        <taxon>Aliidiomarina</taxon>
    </lineage>
</organism>
<protein>
    <submittedName>
        <fullName evidence="2">Uncharacterized protein</fullName>
    </submittedName>
</protein>
<accession>A0A432WSW2</accession>
<keyword evidence="3" id="KW-1185">Reference proteome</keyword>
<feature type="region of interest" description="Disordered" evidence="1">
    <location>
        <begin position="139"/>
        <end position="165"/>
    </location>
</feature>
<dbReference type="AlphaFoldDB" id="A0A432WSW2"/>
<dbReference type="EMBL" id="PIPP01000003">
    <property type="protein sequence ID" value="RUO36859.1"/>
    <property type="molecule type" value="Genomic_DNA"/>
</dbReference>